<reference evidence="2" key="1">
    <citation type="submission" date="2021-09" db="EMBL/GenBank/DDBJ databases">
        <authorList>
            <consortium name="AG Swart"/>
            <person name="Singh M."/>
            <person name="Singh A."/>
            <person name="Seah K."/>
            <person name="Emmerich C."/>
        </authorList>
    </citation>
    <scope>NUCLEOTIDE SEQUENCE</scope>
    <source>
        <strain evidence="2">ATCC30299</strain>
    </source>
</reference>
<feature type="transmembrane region" description="Helical" evidence="1">
    <location>
        <begin position="667"/>
        <end position="686"/>
    </location>
</feature>
<evidence type="ECO:0000256" key="1">
    <source>
        <dbReference type="SAM" id="Phobius"/>
    </source>
</evidence>
<protein>
    <submittedName>
        <fullName evidence="2">Uncharacterized protein</fullName>
    </submittedName>
</protein>
<keyword evidence="3" id="KW-1185">Reference proteome</keyword>
<feature type="transmembrane region" description="Helical" evidence="1">
    <location>
        <begin position="443"/>
        <end position="464"/>
    </location>
</feature>
<dbReference type="AlphaFoldDB" id="A0AAU9JFB1"/>
<feature type="transmembrane region" description="Helical" evidence="1">
    <location>
        <begin position="580"/>
        <end position="600"/>
    </location>
</feature>
<feature type="transmembrane region" description="Helical" evidence="1">
    <location>
        <begin position="644"/>
        <end position="661"/>
    </location>
</feature>
<accession>A0AAU9JFB1</accession>
<keyword evidence="1" id="KW-0812">Transmembrane</keyword>
<feature type="transmembrane region" description="Helical" evidence="1">
    <location>
        <begin position="528"/>
        <end position="550"/>
    </location>
</feature>
<sequence>MPLNLEISRSNFTKNPAVSLELNAAERGVIDGTGGAVNFNCKYFGTCSFNVSFCSFYWNRATYNGGAVNWKYAKYIFNENKFVSNFAEYGDDMSSFPAAMEYVNQNSTVGDHSGARMLTTSLTLNNVASGQENKFPIAFALVDHLNQIIKTDNISQAQLQVVSPSSALISGLTIVYAVQGVFNFSGYTITAKPGSSAQIRVYTSAIQETSDSIEDRSSFYIDVKLRLCELGEATVNGTCYGCKKPYYSLNPKNTACLPCPSSAICYDNYTIVPKKGYWRNSMMTSIFWKCPYSKACLGSPDIHNLSYTGVCKEGYKGNMCQSCKHNYSRLYKNECIKCPGIVSNVFRLLGFLVFIIAILVIMIKTARNSVYRSEAFTSVYIRIFWNFLQVLVIITTFNLNWPNEVIELFHINDILDYTGQLLYSLECFLQLSVSRDDVYFKRIVISSAMPFCLGIFCFAGWFLWKIKTKRFRYIMDDFISTAVVMLFLIHPSLMYDLFSIYSCKEINQGEFWLNAELDIRCWTPEHSFYAFIIAMPAIIIWGIAVPALCLTNLARSEDRLDEVWIKLRYGFLFNGYKSKYYYWEFVIAYSKMILIAFSVFLSNVSIAVQAIAVVILLYVFLHTQRRNKPFILQIFNRMEFVSKCISLLTAFSGLFFLTGALNYPGKFFLLVVVLLSNIVFALWCLYKSTLEAFKIIKILILALKRGRVEIGIDENYESNVDSCNVENSKYQDQSYNLVPNQTRIGTNTENLEKSLNDQDSLCCEKDPFPSEAGSM</sequence>
<dbReference type="PANTHER" id="PTHR11319:SF35">
    <property type="entry name" value="OUTER MEMBRANE PROTEIN PMPC-RELATED"/>
    <property type="match status" value="1"/>
</dbReference>
<feature type="transmembrane region" description="Helical" evidence="1">
    <location>
        <begin position="471"/>
        <end position="489"/>
    </location>
</feature>
<proteinExistence type="predicted"/>
<evidence type="ECO:0000313" key="2">
    <source>
        <dbReference type="EMBL" id="CAG9319451.1"/>
    </source>
</evidence>
<keyword evidence="1" id="KW-1133">Transmembrane helix</keyword>
<comment type="caution">
    <text evidence="2">The sequence shown here is derived from an EMBL/GenBank/DDBJ whole genome shotgun (WGS) entry which is preliminary data.</text>
</comment>
<feature type="transmembrane region" description="Helical" evidence="1">
    <location>
        <begin position="606"/>
        <end position="623"/>
    </location>
</feature>
<feature type="transmembrane region" description="Helical" evidence="1">
    <location>
        <begin position="345"/>
        <end position="363"/>
    </location>
</feature>
<dbReference type="EMBL" id="CAJZBQ010000023">
    <property type="protein sequence ID" value="CAG9319451.1"/>
    <property type="molecule type" value="Genomic_DNA"/>
</dbReference>
<gene>
    <name evidence="2" type="ORF">BSTOLATCC_MIC24007</name>
</gene>
<keyword evidence="1" id="KW-0472">Membrane</keyword>
<name>A0AAU9JFB1_9CILI</name>
<organism evidence="2 3">
    <name type="scientific">Blepharisma stoltei</name>
    <dbReference type="NCBI Taxonomy" id="1481888"/>
    <lineage>
        <taxon>Eukaryota</taxon>
        <taxon>Sar</taxon>
        <taxon>Alveolata</taxon>
        <taxon>Ciliophora</taxon>
        <taxon>Postciliodesmatophora</taxon>
        <taxon>Heterotrichea</taxon>
        <taxon>Heterotrichida</taxon>
        <taxon>Blepharismidae</taxon>
        <taxon>Blepharisma</taxon>
    </lineage>
</organism>
<evidence type="ECO:0000313" key="3">
    <source>
        <dbReference type="Proteomes" id="UP001162131"/>
    </source>
</evidence>
<feature type="transmembrane region" description="Helical" evidence="1">
    <location>
        <begin position="383"/>
        <end position="401"/>
    </location>
</feature>
<dbReference type="Proteomes" id="UP001162131">
    <property type="component" value="Unassembled WGS sequence"/>
</dbReference>
<dbReference type="PANTHER" id="PTHR11319">
    <property type="entry name" value="G PROTEIN-COUPLED RECEPTOR-RELATED"/>
    <property type="match status" value="1"/>
</dbReference>